<dbReference type="EMBL" id="JBHRXV010000012">
    <property type="protein sequence ID" value="MFC3714249.1"/>
    <property type="molecule type" value="Genomic_DNA"/>
</dbReference>
<dbReference type="GO" id="GO:0016787">
    <property type="term" value="F:hydrolase activity"/>
    <property type="evidence" value="ECO:0007669"/>
    <property type="project" value="UniProtKB-KW"/>
</dbReference>
<keyword evidence="3" id="KW-1185">Reference proteome</keyword>
<proteinExistence type="predicted"/>
<accession>A0ABV7XG32</accession>
<dbReference type="SUPFAM" id="SSF53474">
    <property type="entry name" value="alpha/beta-Hydrolases"/>
    <property type="match status" value="1"/>
</dbReference>
<evidence type="ECO:0000259" key="1">
    <source>
        <dbReference type="Pfam" id="PF12697"/>
    </source>
</evidence>
<dbReference type="InterPro" id="IPR050228">
    <property type="entry name" value="Carboxylesterase_BioH"/>
</dbReference>
<dbReference type="InterPro" id="IPR029058">
    <property type="entry name" value="AB_hydrolase_fold"/>
</dbReference>
<organism evidence="2 3">
    <name type="scientific">Sphingoaurantiacus capsulatus</name>
    <dbReference type="NCBI Taxonomy" id="1771310"/>
    <lineage>
        <taxon>Bacteria</taxon>
        <taxon>Pseudomonadati</taxon>
        <taxon>Pseudomonadota</taxon>
        <taxon>Alphaproteobacteria</taxon>
        <taxon>Sphingomonadales</taxon>
        <taxon>Sphingosinicellaceae</taxon>
        <taxon>Sphingoaurantiacus</taxon>
    </lineage>
</organism>
<name>A0ABV7XG32_9SPHN</name>
<keyword evidence="2" id="KW-0378">Hydrolase</keyword>
<protein>
    <submittedName>
        <fullName evidence="2">Alpha/beta hydrolase</fullName>
    </submittedName>
</protein>
<dbReference type="Gene3D" id="3.40.50.1820">
    <property type="entry name" value="alpha/beta hydrolase"/>
    <property type="match status" value="1"/>
</dbReference>
<dbReference type="Pfam" id="PF12697">
    <property type="entry name" value="Abhydrolase_6"/>
    <property type="match status" value="1"/>
</dbReference>
<dbReference type="Proteomes" id="UP001595615">
    <property type="component" value="Unassembled WGS sequence"/>
</dbReference>
<reference evidence="3" key="1">
    <citation type="journal article" date="2019" name="Int. J. Syst. Evol. Microbiol.">
        <title>The Global Catalogue of Microorganisms (GCM) 10K type strain sequencing project: providing services to taxonomists for standard genome sequencing and annotation.</title>
        <authorList>
            <consortium name="The Broad Institute Genomics Platform"/>
            <consortium name="The Broad Institute Genome Sequencing Center for Infectious Disease"/>
            <person name="Wu L."/>
            <person name="Ma J."/>
        </authorList>
    </citation>
    <scope>NUCLEOTIDE SEQUENCE [LARGE SCALE GENOMIC DNA]</scope>
    <source>
        <strain evidence="3">KCTC 42644</strain>
    </source>
</reference>
<dbReference type="PANTHER" id="PTHR43194:SF2">
    <property type="entry name" value="PEROXISOMAL MEMBRANE PROTEIN LPX1"/>
    <property type="match status" value="1"/>
</dbReference>
<comment type="caution">
    <text evidence="2">The sequence shown here is derived from an EMBL/GenBank/DDBJ whole genome shotgun (WGS) entry which is preliminary data.</text>
</comment>
<dbReference type="RefSeq" id="WP_380863555.1">
    <property type="nucleotide sequence ID" value="NZ_JBHRXV010000012.1"/>
</dbReference>
<evidence type="ECO:0000313" key="3">
    <source>
        <dbReference type="Proteomes" id="UP001595615"/>
    </source>
</evidence>
<dbReference type="InterPro" id="IPR000073">
    <property type="entry name" value="AB_hydrolase_1"/>
</dbReference>
<dbReference type="PANTHER" id="PTHR43194">
    <property type="entry name" value="HYDROLASE ALPHA/BETA FOLD FAMILY"/>
    <property type="match status" value="1"/>
</dbReference>
<sequence>MNRPPLFFIHGMWSRPRVWDGLRAHFEARGHKTYAPALPFHDAEPGDPPAPQLGEIGVGDYVAFLIDQLQQLDEAPVIIGHSMGGMLAQLAAERLPPRALVLLSPAPTATTGSISLAPLRTVFGVTTQKSWWKKPTLIDRERARWGIFNEVPADIAEREIDALIWDSGRVLFQTAMAWADPAKGTKVDYARLNMPALVLVGDHDRITSVSTARATARQLTGQVDYRELPGASHWLFHEPVAERVAAEIDGFIDGLPAD</sequence>
<feature type="domain" description="AB hydrolase-1" evidence="1">
    <location>
        <begin position="6"/>
        <end position="245"/>
    </location>
</feature>
<gene>
    <name evidence="2" type="ORF">ACFOMD_16900</name>
</gene>
<evidence type="ECO:0000313" key="2">
    <source>
        <dbReference type="EMBL" id="MFC3714249.1"/>
    </source>
</evidence>